<dbReference type="GO" id="GO:0016477">
    <property type="term" value="P:cell migration"/>
    <property type="evidence" value="ECO:0007669"/>
    <property type="project" value="TreeGrafter"/>
</dbReference>
<keyword evidence="2" id="KW-0677">Repeat</keyword>
<dbReference type="RefSeq" id="WP_146439194.1">
    <property type="nucleotide sequence ID" value="NZ_SJPL01000001.1"/>
</dbReference>
<dbReference type="InterPro" id="IPR015919">
    <property type="entry name" value="Cadherin-like_sf"/>
</dbReference>
<dbReference type="GO" id="GO:0004553">
    <property type="term" value="F:hydrolase activity, hydrolyzing O-glycosyl compounds"/>
    <property type="evidence" value="ECO:0007669"/>
    <property type="project" value="InterPro"/>
</dbReference>
<feature type="domain" description="Cadherin" evidence="5">
    <location>
        <begin position="544"/>
        <end position="642"/>
    </location>
</feature>
<dbReference type="GO" id="GO:0000902">
    <property type="term" value="P:cell morphogenesis"/>
    <property type="evidence" value="ECO:0007669"/>
    <property type="project" value="TreeGrafter"/>
</dbReference>
<comment type="subcellular location">
    <subcellularLocation>
        <location evidence="1">Membrane</location>
    </subcellularLocation>
</comment>
<dbReference type="PROSITE" id="PS50268">
    <property type="entry name" value="CADHERIN_2"/>
    <property type="match status" value="3"/>
</dbReference>
<dbReference type="Pfam" id="PF00028">
    <property type="entry name" value="Cadherin"/>
    <property type="match status" value="3"/>
</dbReference>
<dbReference type="Gene3D" id="2.60.40.10">
    <property type="entry name" value="Immunoglobulins"/>
    <property type="match status" value="1"/>
</dbReference>
<dbReference type="PANTHER" id="PTHR24027">
    <property type="entry name" value="CADHERIN-23"/>
    <property type="match status" value="1"/>
</dbReference>
<dbReference type="EMBL" id="SJPL01000001">
    <property type="protein sequence ID" value="TWT70132.1"/>
    <property type="molecule type" value="Genomic_DNA"/>
</dbReference>
<dbReference type="GO" id="GO:0007156">
    <property type="term" value="P:homophilic cell adhesion via plasma membrane adhesion molecules"/>
    <property type="evidence" value="ECO:0007669"/>
    <property type="project" value="InterPro"/>
</dbReference>
<evidence type="ECO:0000259" key="5">
    <source>
        <dbReference type="PROSITE" id="PS50268"/>
    </source>
</evidence>
<dbReference type="AlphaFoldDB" id="A0A5C5Y9U2"/>
<dbReference type="GO" id="GO:0005509">
    <property type="term" value="F:calcium ion binding"/>
    <property type="evidence" value="ECO:0007669"/>
    <property type="project" value="InterPro"/>
</dbReference>
<dbReference type="InterPro" id="IPR002105">
    <property type="entry name" value="Dockerin_1_rpt"/>
</dbReference>
<dbReference type="SUPFAM" id="SSF49313">
    <property type="entry name" value="Cadherin-like"/>
    <property type="match status" value="4"/>
</dbReference>
<dbReference type="OrthoDB" id="218787at2"/>
<dbReference type="Pfam" id="PF00404">
    <property type="entry name" value="Dockerin_1"/>
    <property type="match status" value="1"/>
</dbReference>
<proteinExistence type="predicted"/>
<dbReference type="PRINTS" id="PR00205">
    <property type="entry name" value="CADHERIN"/>
</dbReference>
<dbReference type="SMART" id="SM00112">
    <property type="entry name" value="CA"/>
    <property type="match status" value="3"/>
</dbReference>
<dbReference type="GO" id="GO:0000272">
    <property type="term" value="P:polysaccharide catabolic process"/>
    <property type="evidence" value="ECO:0007669"/>
    <property type="project" value="InterPro"/>
</dbReference>
<dbReference type="GO" id="GO:0016339">
    <property type="term" value="P:calcium-dependent cell-cell adhesion via plasma membrane cell adhesion molecules"/>
    <property type="evidence" value="ECO:0007669"/>
    <property type="project" value="TreeGrafter"/>
</dbReference>
<evidence type="ECO:0000313" key="7">
    <source>
        <dbReference type="Proteomes" id="UP000317238"/>
    </source>
</evidence>
<name>A0A5C5Y9U2_9PLAN</name>
<dbReference type="GO" id="GO:0005912">
    <property type="term" value="C:adherens junction"/>
    <property type="evidence" value="ECO:0007669"/>
    <property type="project" value="TreeGrafter"/>
</dbReference>
<dbReference type="GO" id="GO:0007043">
    <property type="term" value="P:cell-cell junction assembly"/>
    <property type="evidence" value="ECO:0007669"/>
    <property type="project" value="TreeGrafter"/>
</dbReference>
<dbReference type="SUPFAM" id="SSF63446">
    <property type="entry name" value="Type I dockerin domain"/>
    <property type="match status" value="1"/>
</dbReference>
<dbReference type="InterPro" id="IPR013783">
    <property type="entry name" value="Ig-like_fold"/>
</dbReference>
<dbReference type="InterPro" id="IPR039808">
    <property type="entry name" value="Cadherin"/>
</dbReference>
<evidence type="ECO:0000256" key="1">
    <source>
        <dbReference type="ARBA" id="ARBA00004370"/>
    </source>
</evidence>
<dbReference type="InterPro" id="IPR036439">
    <property type="entry name" value="Dockerin_dom_sf"/>
</dbReference>
<organism evidence="6 7">
    <name type="scientific">Crateriforma conspicua</name>
    <dbReference type="NCBI Taxonomy" id="2527996"/>
    <lineage>
        <taxon>Bacteria</taxon>
        <taxon>Pseudomonadati</taxon>
        <taxon>Planctomycetota</taxon>
        <taxon>Planctomycetia</taxon>
        <taxon>Planctomycetales</taxon>
        <taxon>Planctomycetaceae</taxon>
        <taxon>Crateriforma</taxon>
    </lineage>
</organism>
<feature type="domain" description="Cadherin" evidence="5">
    <location>
        <begin position="649"/>
        <end position="742"/>
    </location>
</feature>
<comment type="caution">
    <text evidence="6">The sequence shown here is derived from an EMBL/GenBank/DDBJ whole genome shotgun (WGS) entry which is preliminary data.</text>
</comment>
<evidence type="ECO:0000256" key="3">
    <source>
        <dbReference type="ARBA" id="ARBA00022837"/>
    </source>
</evidence>
<dbReference type="GO" id="GO:0045296">
    <property type="term" value="F:cadherin binding"/>
    <property type="evidence" value="ECO:0007669"/>
    <property type="project" value="TreeGrafter"/>
</dbReference>
<evidence type="ECO:0000256" key="2">
    <source>
        <dbReference type="ARBA" id="ARBA00022737"/>
    </source>
</evidence>
<feature type="domain" description="Cadherin" evidence="5">
    <location>
        <begin position="738"/>
        <end position="841"/>
    </location>
</feature>
<sequence length="1046" mass="112446">MKKVRSRRRPLAIEALDSRRLLAAHISELLVDPLFGDKDTTQMVELRGQPNATLQQGTYLLVVSERGLNKGEIHGKFDLSGQQFGSNGYLVMLQNDSPHVADPAANTLVSTETGFGGLPGDLYSDTHDLSERIDFIIGANAYILVQTGNEPTLGTDIDTNDDGVIDPAIAATWQIHDSISLHPFVGRGDLAYGNIVYAEIGTGLSAINAPQATAVIGTEGFGYAGRVGESSRSLPEDWVVGTVQNEAAAGDPARWALADNLFGEPSQFPYAGRDLDHVGGPNFVGGVRGTIRGEINQGIANVTVLADTNGNGQQDNLHFVVDPDDVSTPTNTGVPLLNAFDGATVTNFALGSFAAHEVTAEREKDFPNERTNRIFAKGGIDWFENSNVLRIDFYRPVNRASIVAIGDDNPLSKVYGRLQAYTVDGQLIDETVSGLLVDSARQTIEVSSGEDNIAYVFAFADNDYPVDTKEGGPFGRFDRLEYWQHEPTAVTDENGDYDIRHLFPGQYNVQLLDENWVSSIQPINVQQYENFVFDFTAGPNQPPAIDSAEFAVSEDSAAGTVVGTVTASDPNGDSITFTLGGTQDEFAIDAVSGQITVTENAEFNFETQQQFELVVVATDSRGAMSDRTVIVNVTDANEPPSLGDATAFVAEDQPIGTVVRELFAQDPDADTVFQYSIVGGNDAGLFEVEASTGKLLVAQSLDFETVSRVDLQVRVTDNGQPSLFDDATVTVFVADVNEAPQLTTTVVEVPENKTGILAMLSAFDPEGGQGVAFEAIGGTAMGMVTLFSSGLLSLNENARLDYESGNQYTLDVRVTDTGNPPRSTEATIELVIQDVNEPPKFALELTPPAAVAGEPYRFELPAGYASDPENDPWQLQIDLESAGMSRWVQFDAATGVIEGILPSSLIGPHEINVRLISENDPELFTDETVSVVVGAGQRPLQNQMTRHDVNADNDVTAFDALQIINFLSRYGELLAADATVRFGGFYDVNGDNDVTSFDALWVINELARSGESESRAGETMAAGGNVMADIDEDDLDAAFAESSFLF</sequence>
<evidence type="ECO:0000313" key="6">
    <source>
        <dbReference type="EMBL" id="TWT70132.1"/>
    </source>
</evidence>
<dbReference type="GO" id="GO:0044331">
    <property type="term" value="P:cell-cell adhesion mediated by cadherin"/>
    <property type="evidence" value="ECO:0007669"/>
    <property type="project" value="TreeGrafter"/>
</dbReference>
<keyword evidence="4" id="KW-0472">Membrane</keyword>
<dbReference type="InterPro" id="IPR002126">
    <property type="entry name" value="Cadherin-like_dom"/>
</dbReference>
<evidence type="ECO:0000256" key="4">
    <source>
        <dbReference type="ARBA" id="ARBA00023136"/>
    </source>
</evidence>
<dbReference type="FunFam" id="2.60.40.60:FF:000015">
    <property type="entry name" value="FAT atypical cadherin 1"/>
    <property type="match status" value="1"/>
</dbReference>
<keyword evidence="3" id="KW-0106">Calcium</keyword>
<dbReference type="GO" id="GO:0008013">
    <property type="term" value="F:beta-catenin binding"/>
    <property type="evidence" value="ECO:0007669"/>
    <property type="project" value="TreeGrafter"/>
</dbReference>
<dbReference type="Gene3D" id="2.60.40.60">
    <property type="entry name" value="Cadherins"/>
    <property type="match status" value="3"/>
</dbReference>
<protein>
    <submittedName>
        <fullName evidence="6">Cadherin domain protein</fullName>
    </submittedName>
</protein>
<gene>
    <name evidence="6" type="ORF">Pan14r_24320</name>
</gene>
<reference evidence="6 7" key="1">
    <citation type="submission" date="2019-02" db="EMBL/GenBank/DDBJ databases">
        <title>Deep-cultivation of Planctomycetes and their phenomic and genomic characterization uncovers novel biology.</title>
        <authorList>
            <person name="Wiegand S."/>
            <person name="Jogler M."/>
            <person name="Boedeker C."/>
            <person name="Pinto D."/>
            <person name="Vollmers J."/>
            <person name="Rivas-Marin E."/>
            <person name="Kohn T."/>
            <person name="Peeters S.H."/>
            <person name="Heuer A."/>
            <person name="Rast P."/>
            <person name="Oberbeckmann S."/>
            <person name="Bunk B."/>
            <person name="Jeske O."/>
            <person name="Meyerdierks A."/>
            <person name="Storesund J.E."/>
            <person name="Kallscheuer N."/>
            <person name="Luecker S."/>
            <person name="Lage O.M."/>
            <person name="Pohl T."/>
            <person name="Merkel B.J."/>
            <person name="Hornburger P."/>
            <person name="Mueller R.-W."/>
            <person name="Bruemmer F."/>
            <person name="Labrenz M."/>
            <person name="Spormann A.M."/>
            <person name="Op Den Camp H."/>
            <person name="Overmann J."/>
            <person name="Amann R."/>
            <person name="Jetten M.S.M."/>
            <person name="Mascher T."/>
            <person name="Medema M.H."/>
            <person name="Devos D.P."/>
            <person name="Kaster A.-K."/>
            <person name="Ovreas L."/>
            <person name="Rohde M."/>
            <person name="Galperin M.Y."/>
            <person name="Jogler C."/>
        </authorList>
    </citation>
    <scope>NUCLEOTIDE SEQUENCE [LARGE SCALE GENOMIC DNA]</scope>
    <source>
        <strain evidence="6 7">Pan14r</strain>
    </source>
</reference>
<keyword evidence="7" id="KW-1185">Reference proteome</keyword>
<dbReference type="CDD" id="cd11304">
    <property type="entry name" value="Cadherin_repeat"/>
    <property type="match status" value="3"/>
</dbReference>
<dbReference type="PANTHER" id="PTHR24027:SF438">
    <property type="entry name" value="CADHERIN 23"/>
    <property type="match status" value="1"/>
</dbReference>
<dbReference type="GO" id="GO:0034332">
    <property type="term" value="P:adherens junction organization"/>
    <property type="evidence" value="ECO:0007669"/>
    <property type="project" value="TreeGrafter"/>
</dbReference>
<accession>A0A5C5Y9U2</accession>
<dbReference type="GO" id="GO:0016342">
    <property type="term" value="C:catenin complex"/>
    <property type="evidence" value="ECO:0007669"/>
    <property type="project" value="TreeGrafter"/>
</dbReference>
<dbReference type="Proteomes" id="UP000317238">
    <property type="component" value="Unassembled WGS sequence"/>
</dbReference>